<keyword evidence="2 4" id="KW-0798">TonB box</keyword>
<dbReference type="RefSeq" id="WP_219044470.1">
    <property type="nucleotide sequence ID" value="NZ_JAHWDQ010000004.1"/>
</dbReference>
<dbReference type="Pfam" id="PF00593">
    <property type="entry name" value="TonB_dep_Rec_b-barrel"/>
    <property type="match status" value="1"/>
</dbReference>
<keyword evidence="3" id="KW-1134">Transmembrane beta strand</keyword>
<evidence type="ECO:0000256" key="2">
    <source>
        <dbReference type="ARBA" id="ARBA00023077"/>
    </source>
</evidence>
<accession>A0ABS6VW57</accession>
<protein>
    <submittedName>
        <fullName evidence="8">TonB-dependent receptor</fullName>
    </submittedName>
</protein>
<proteinExistence type="inferred from homology"/>
<keyword evidence="3" id="KW-0813">Transport</keyword>
<organism evidence="8 9">
    <name type="scientific">Zhongshania aquimaris</name>
    <dbReference type="NCBI Taxonomy" id="2857107"/>
    <lineage>
        <taxon>Bacteria</taxon>
        <taxon>Pseudomonadati</taxon>
        <taxon>Pseudomonadota</taxon>
        <taxon>Gammaproteobacteria</taxon>
        <taxon>Cellvibrionales</taxon>
        <taxon>Spongiibacteraceae</taxon>
        <taxon>Zhongshania</taxon>
    </lineage>
</organism>
<dbReference type="PROSITE" id="PS52016">
    <property type="entry name" value="TONB_DEPENDENT_REC_3"/>
    <property type="match status" value="1"/>
</dbReference>
<evidence type="ECO:0000256" key="3">
    <source>
        <dbReference type="PROSITE-ProRule" id="PRU01360"/>
    </source>
</evidence>
<keyword evidence="3" id="KW-0998">Cell outer membrane</keyword>
<dbReference type="InterPro" id="IPR012910">
    <property type="entry name" value="Plug_dom"/>
</dbReference>
<keyword evidence="9" id="KW-1185">Reference proteome</keyword>
<dbReference type="EMBL" id="JAHWDQ010000004">
    <property type="protein sequence ID" value="MBW2942233.1"/>
    <property type="molecule type" value="Genomic_DNA"/>
</dbReference>
<comment type="similarity">
    <text evidence="3 4">Belongs to the TonB-dependent receptor family.</text>
</comment>
<comment type="subcellular location">
    <subcellularLocation>
        <location evidence="3">Cell outer membrane</location>
        <topology evidence="3">Multi-pass membrane protein</topology>
    </subcellularLocation>
</comment>
<keyword evidence="3" id="KW-0812">Transmembrane</keyword>
<comment type="caution">
    <text evidence="8">The sequence shown here is derived from an EMBL/GenBank/DDBJ whole genome shotgun (WGS) entry which is preliminary data.</text>
</comment>
<dbReference type="Proteomes" id="UP001166291">
    <property type="component" value="Unassembled WGS sequence"/>
</dbReference>
<dbReference type="Pfam" id="PF07715">
    <property type="entry name" value="Plug"/>
    <property type="match status" value="1"/>
</dbReference>
<dbReference type="PANTHER" id="PTHR32552:SF81">
    <property type="entry name" value="TONB-DEPENDENT OUTER MEMBRANE RECEPTOR"/>
    <property type="match status" value="1"/>
</dbReference>
<sequence length="776" mass="85473">MSNFSRLAACFNPRSRSLVLLALVALTASMAEADKKKSGSKMEEILVTASFREQDVQDVVGGIQVFGGEQLDKNGVSSMEDYLRDVPSVSLQKSGVGKANIAIRGISNMNTLDIGYADGSPIAGVYFNDVAIQGSGVFPDLNIFDLQRVEVLKGPQGTLYGEGSMGGAIKMIMMPPNMQELEFKVATTVSETAEASDLNWDVRGAINIPIIQDKLAARIVASSGFDSGFVTYSELGLEDPDDENRHSLRAIVLFKPLDWLELEYMYLLDYSNRDQLPVVDEGSEDDLVNSRIENQFAETEFDVHSLTARMDLGFAGLTSVSSWFNTNRDSQRRIPILQGIVDVTVSDNSGGAVATGPSVFPNGYTHVLTELESFSQEFRLVSKGDERIDWVVGAFYRDRVQKFDQEKYEEFAPDDPLGLLELLLGPDFLALSGLQEDGYGEEPFKQTAVYGEVSWEIIEAKLELTAGLRWFEDSVAFFQDTYVYGVEAILFATDPENVDPETGEVNIFFAGELTTRDWLPKLSLAWYVNDDAMVYATVSKGFRSGTPNLFAVLDAGPPNVRPDFVLNQEIGAKTAWLDNRLIANFGIYQIDWDDFQGLVIGEARLGAVGGVPFGYLGTGGDAVVRGAELSVMYKPVDSLTLTLGVGYNSGEVVKPEPANNAKKGSELPNKPELTWNLGINYTRPLWSDLLAEVSLGYTFVDSQLTVFQTEDVPTGIPLDSYEITKAAIGIEGMNWRAQLFAQNLFDDRIVVARSLPFPQSAMMRPRTLGMRFSYDY</sequence>
<keyword evidence="5" id="KW-0732">Signal</keyword>
<reference evidence="8" key="1">
    <citation type="submission" date="2021-07" db="EMBL/GenBank/DDBJ databases">
        <title>Zhongshania sp. CAU 1632 isolated from seawater.</title>
        <authorList>
            <person name="Kim W."/>
        </authorList>
    </citation>
    <scope>NUCLEOTIDE SEQUENCE</scope>
    <source>
        <strain evidence="8">CAU 1632</strain>
    </source>
</reference>
<evidence type="ECO:0000256" key="4">
    <source>
        <dbReference type="RuleBase" id="RU003357"/>
    </source>
</evidence>
<feature type="domain" description="TonB-dependent receptor plug" evidence="7">
    <location>
        <begin position="56"/>
        <end position="168"/>
    </location>
</feature>
<evidence type="ECO:0000256" key="5">
    <source>
        <dbReference type="SAM" id="SignalP"/>
    </source>
</evidence>
<gene>
    <name evidence="8" type="ORF">KXJ70_15665</name>
</gene>
<evidence type="ECO:0000259" key="7">
    <source>
        <dbReference type="Pfam" id="PF07715"/>
    </source>
</evidence>
<dbReference type="InterPro" id="IPR039426">
    <property type="entry name" value="TonB-dep_rcpt-like"/>
</dbReference>
<evidence type="ECO:0000256" key="1">
    <source>
        <dbReference type="ARBA" id="ARBA00023065"/>
    </source>
</evidence>
<evidence type="ECO:0000259" key="6">
    <source>
        <dbReference type="Pfam" id="PF00593"/>
    </source>
</evidence>
<evidence type="ECO:0000313" key="9">
    <source>
        <dbReference type="Proteomes" id="UP001166291"/>
    </source>
</evidence>
<evidence type="ECO:0000313" key="8">
    <source>
        <dbReference type="EMBL" id="MBW2942233.1"/>
    </source>
</evidence>
<feature type="chain" id="PRO_5046032803" evidence="5">
    <location>
        <begin position="34"/>
        <end position="776"/>
    </location>
</feature>
<feature type="signal peptide" evidence="5">
    <location>
        <begin position="1"/>
        <end position="33"/>
    </location>
</feature>
<dbReference type="PANTHER" id="PTHR32552">
    <property type="entry name" value="FERRICHROME IRON RECEPTOR-RELATED"/>
    <property type="match status" value="1"/>
</dbReference>
<dbReference type="InterPro" id="IPR000531">
    <property type="entry name" value="Beta-barrel_TonB"/>
</dbReference>
<keyword evidence="1" id="KW-0406">Ion transport</keyword>
<keyword evidence="3 4" id="KW-0472">Membrane</keyword>
<feature type="domain" description="TonB-dependent receptor-like beta-barrel" evidence="6">
    <location>
        <begin position="296"/>
        <end position="744"/>
    </location>
</feature>
<name>A0ABS6VW57_9GAMM</name>
<keyword evidence="8" id="KW-0675">Receptor</keyword>